<sequence length="582" mass="66535">GLVEVPSHGYSFTWSHKSSSKMSRLDRFLVSDDLQRTCHNLSSLTLDRYLSDHRPIILRELNIDYGPMSFCFFHNWFELEGFESFVADTWRNIITTESYDMLKMAKKLKILKGHIHRMAIMNNLTSLDNMESIELAQKAKVKWSIEGDENSKFFHGIINKRRNNLAIRGIIVDGEWIEDLIAVKNEFLSYFKTRFETHYANRLILDMDFPNRLSPDQAQDTERVFAKEEIKEAIWDCGLDKSLVLTVLLLVSISDLGVPIFQRPQTGRSSIAVPVYSFHEKSLPVVLKGCQCLRTNLYKSKLMGIAVENSLVNLAANSIGCMTLNHPFQYLGVNIGGHMSRISSWDVVINKILGRLSKWKSKVLYVGGRLTLLKSVVGSTPIYYMSMFKAPIHVILKAICSHFFNGVDPNVHKMTFVKWENVLTSKENGGLGVSSFYALNCALIFKWVWRFHTQSFSLWSRVIKALNGEYGKLSYPIKSCFSSNWIDIVRTLPTLFNKGINLLGFIKKKVGNWENTMFWRNPRSGTKQSKMAMLLSHLEEIRLPNMLDRWSWLLSGDGEFSVSSTGNLIDDKTLGTVGSKMQ</sequence>
<evidence type="ECO:0000313" key="1">
    <source>
        <dbReference type="EMBL" id="GEY14336.1"/>
    </source>
</evidence>
<dbReference type="InterPro" id="IPR036691">
    <property type="entry name" value="Endo/exonu/phosph_ase_sf"/>
</dbReference>
<dbReference type="GO" id="GO:0003964">
    <property type="term" value="F:RNA-directed DNA polymerase activity"/>
    <property type="evidence" value="ECO:0007669"/>
    <property type="project" value="UniProtKB-KW"/>
</dbReference>
<dbReference type="Gene3D" id="3.60.10.10">
    <property type="entry name" value="Endonuclease/exonuclease/phosphatase"/>
    <property type="match status" value="1"/>
</dbReference>
<feature type="non-terminal residue" evidence="1">
    <location>
        <position position="1"/>
    </location>
</feature>
<dbReference type="AlphaFoldDB" id="A0A699HE79"/>
<dbReference type="PANTHER" id="PTHR33116:SF79">
    <property type="entry name" value="REVERSE TRANSCRIPTASE DOMAIN, ZINC FINGER, CCHC-TYPE-RELATED"/>
    <property type="match status" value="1"/>
</dbReference>
<protein>
    <submittedName>
        <fullName evidence="1">RNA-directed DNA polymerase, eukaryota</fullName>
    </submittedName>
</protein>
<keyword evidence="1" id="KW-0808">Transferase</keyword>
<gene>
    <name evidence="1" type="ORF">Tci_386310</name>
</gene>
<dbReference type="EMBL" id="BKCJ010155088">
    <property type="protein sequence ID" value="GEY14336.1"/>
    <property type="molecule type" value="Genomic_DNA"/>
</dbReference>
<keyword evidence="1" id="KW-0695">RNA-directed DNA polymerase</keyword>
<accession>A0A699HE79</accession>
<comment type="caution">
    <text evidence="1">The sequence shown here is derived from an EMBL/GenBank/DDBJ whole genome shotgun (WGS) entry which is preliminary data.</text>
</comment>
<organism evidence="1">
    <name type="scientific">Tanacetum cinerariifolium</name>
    <name type="common">Dalmatian daisy</name>
    <name type="synonym">Chrysanthemum cinerariifolium</name>
    <dbReference type="NCBI Taxonomy" id="118510"/>
    <lineage>
        <taxon>Eukaryota</taxon>
        <taxon>Viridiplantae</taxon>
        <taxon>Streptophyta</taxon>
        <taxon>Embryophyta</taxon>
        <taxon>Tracheophyta</taxon>
        <taxon>Spermatophyta</taxon>
        <taxon>Magnoliopsida</taxon>
        <taxon>eudicotyledons</taxon>
        <taxon>Gunneridae</taxon>
        <taxon>Pentapetalae</taxon>
        <taxon>asterids</taxon>
        <taxon>campanulids</taxon>
        <taxon>Asterales</taxon>
        <taxon>Asteraceae</taxon>
        <taxon>Asteroideae</taxon>
        <taxon>Anthemideae</taxon>
        <taxon>Anthemidinae</taxon>
        <taxon>Tanacetum</taxon>
    </lineage>
</organism>
<name>A0A699HE79_TANCI</name>
<reference evidence="1" key="1">
    <citation type="journal article" date="2019" name="Sci. Rep.">
        <title>Draft genome of Tanacetum cinerariifolium, the natural source of mosquito coil.</title>
        <authorList>
            <person name="Yamashiro T."/>
            <person name="Shiraishi A."/>
            <person name="Satake H."/>
            <person name="Nakayama K."/>
        </authorList>
    </citation>
    <scope>NUCLEOTIDE SEQUENCE</scope>
</reference>
<dbReference type="SUPFAM" id="SSF56219">
    <property type="entry name" value="DNase I-like"/>
    <property type="match status" value="1"/>
</dbReference>
<dbReference type="PANTHER" id="PTHR33116">
    <property type="entry name" value="REVERSE TRANSCRIPTASE ZINC-BINDING DOMAIN-CONTAINING PROTEIN-RELATED-RELATED"/>
    <property type="match status" value="1"/>
</dbReference>
<proteinExistence type="predicted"/>
<keyword evidence="1" id="KW-0548">Nucleotidyltransferase</keyword>